<reference evidence="3" key="1">
    <citation type="submission" date="2022-10" db="EMBL/GenBank/DDBJ databases">
        <title>The WGS of Solirubrobacter sp. CPCC 204708.</title>
        <authorList>
            <person name="Jiang Z."/>
        </authorList>
    </citation>
    <scope>NUCLEOTIDE SEQUENCE</scope>
    <source>
        <strain evidence="3">CPCC 204708</strain>
    </source>
</reference>
<dbReference type="InterPro" id="IPR036388">
    <property type="entry name" value="WH-like_DNA-bd_sf"/>
</dbReference>
<evidence type="ECO:0000256" key="1">
    <source>
        <dbReference type="ARBA" id="ARBA00022553"/>
    </source>
</evidence>
<dbReference type="Gene3D" id="2.60.200.20">
    <property type="match status" value="1"/>
</dbReference>
<dbReference type="InterPro" id="IPR008984">
    <property type="entry name" value="SMAD_FHA_dom_sf"/>
</dbReference>
<dbReference type="Proteomes" id="UP001147700">
    <property type="component" value="Unassembled WGS sequence"/>
</dbReference>
<evidence type="ECO:0000313" key="3">
    <source>
        <dbReference type="EMBL" id="MDA0142581.1"/>
    </source>
</evidence>
<evidence type="ECO:0000313" key="4">
    <source>
        <dbReference type="Proteomes" id="UP001147700"/>
    </source>
</evidence>
<feature type="domain" description="FHA" evidence="2">
    <location>
        <begin position="29"/>
        <end position="80"/>
    </location>
</feature>
<dbReference type="SMART" id="SM00240">
    <property type="entry name" value="FHA"/>
    <property type="match status" value="1"/>
</dbReference>
<keyword evidence="4" id="KW-1185">Reference proteome</keyword>
<organism evidence="3 4">
    <name type="scientific">Solirubrobacter deserti</name>
    <dbReference type="NCBI Taxonomy" id="2282478"/>
    <lineage>
        <taxon>Bacteria</taxon>
        <taxon>Bacillati</taxon>
        <taxon>Actinomycetota</taxon>
        <taxon>Thermoleophilia</taxon>
        <taxon>Solirubrobacterales</taxon>
        <taxon>Solirubrobacteraceae</taxon>
        <taxon>Solirubrobacter</taxon>
    </lineage>
</organism>
<gene>
    <name evidence="3" type="ORF">OJ962_34165</name>
</gene>
<name>A0ABT4RWE5_9ACTN</name>
<dbReference type="InterPro" id="IPR016032">
    <property type="entry name" value="Sig_transdc_resp-reg_C-effctor"/>
</dbReference>
<accession>A0ABT4RWE5</accession>
<dbReference type="PROSITE" id="PS50006">
    <property type="entry name" value="FHA_DOMAIN"/>
    <property type="match status" value="1"/>
</dbReference>
<sequence>MGAPAPFLVYRDPTGRRRLVELGAATVKVTIGRRAGCEVNLPWDPEVSRVHAELVRLGPEWVLQDDGLSHNGTFVNGERVHGRRRLVAGDAITVGATVIELCGHDPTAARTRDAATAAAAVKLTPAQQRVLDALGRPLRSDPHTAPASNQAIAAELSLSVDTVKGTLSALYERFDLTALAQNEKRAALARLSGSRSA</sequence>
<dbReference type="InterPro" id="IPR000253">
    <property type="entry name" value="FHA_dom"/>
</dbReference>
<proteinExistence type="predicted"/>
<dbReference type="Pfam" id="PF00498">
    <property type="entry name" value="FHA"/>
    <property type="match status" value="1"/>
</dbReference>
<dbReference type="Gene3D" id="1.10.10.10">
    <property type="entry name" value="Winged helix-like DNA-binding domain superfamily/Winged helix DNA-binding domain"/>
    <property type="match status" value="1"/>
</dbReference>
<dbReference type="SUPFAM" id="SSF46894">
    <property type="entry name" value="C-terminal effector domain of the bipartite response regulators"/>
    <property type="match status" value="1"/>
</dbReference>
<protein>
    <submittedName>
        <fullName evidence="3">FHA domain-containing protein</fullName>
    </submittedName>
</protein>
<comment type="caution">
    <text evidence="3">The sequence shown here is derived from an EMBL/GenBank/DDBJ whole genome shotgun (WGS) entry which is preliminary data.</text>
</comment>
<keyword evidence="1" id="KW-0597">Phosphoprotein</keyword>
<dbReference type="EMBL" id="JAPCID010000108">
    <property type="protein sequence ID" value="MDA0142581.1"/>
    <property type="molecule type" value="Genomic_DNA"/>
</dbReference>
<evidence type="ECO:0000259" key="2">
    <source>
        <dbReference type="PROSITE" id="PS50006"/>
    </source>
</evidence>
<dbReference type="SUPFAM" id="SSF49879">
    <property type="entry name" value="SMAD/FHA domain"/>
    <property type="match status" value="1"/>
</dbReference>
<dbReference type="CDD" id="cd00060">
    <property type="entry name" value="FHA"/>
    <property type="match status" value="1"/>
</dbReference>
<dbReference type="RefSeq" id="WP_202955135.1">
    <property type="nucleotide sequence ID" value="NZ_JAPCID010000108.1"/>
</dbReference>